<keyword evidence="2" id="KW-1003">Cell membrane</keyword>
<feature type="transmembrane region" description="Helical" evidence="8">
    <location>
        <begin position="289"/>
        <end position="307"/>
    </location>
</feature>
<evidence type="ECO:0000259" key="9">
    <source>
        <dbReference type="PROSITE" id="PS50850"/>
    </source>
</evidence>
<evidence type="ECO:0000256" key="5">
    <source>
        <dbReference type="ARBA" id="ARBA00023136"/>
    </source>
</evidence>
<accession>A0A913X0N9</accession>
<dbReference type="GO" id="GO:0005886">
    <property type="term" value="C:plasma membrane"/>
    <property type="evidence" value="ECO:0007669"/>
    <property type="project" value="UniProtKB-SubCell"/>
</dbReference>
<comment type="subcellular location">
    <subcellularLocation>
        <location evidence="1">Cell membrane</location>
        <topology evidence="1">Multi-pass membrane protein</topology>
    </subcellularLocation>
</comment>
<keyword evidence="5 8" id="KW-0472">Membrane</keyword>
<dbReference type="PANTHER" id="PTHR48021:SF1">
    <property type="entry name" value="GH07001P-RELATED"/>
    <property type="match status" value="1"/>
</dbReference>
<evidence type="ECO:0000256" key="6">
    <source>
        <dbReference type="ARBA" id="ARBA00023180"/>
    </source>
</evidence>
<dbReference type="PROSITE" id="PS00216">
    <property type="entry name" value="SUGAR_TRANSPORT_1"/>
    <property type="match status" value="1"/>
</dbReference>
<dbReference type="InterPro" id="IPR003663">
    <property type="entry name" value="Sugar/inositol_transpt"/>
</dbReference>
<feature type="transmembrane region" description="Helical" evidence="8">
    <location>
        <begin position="432"/>
        <end position="450"/>
    </location>
</feature>
<dbReference type="InterPro" id="IPR005828">
    <property type="entry name" value="MFS_sugar_transport-like"/>
</dbReference>
<reference evidence="10" key="1">
    <citation type="submission" date="2022-11" db="UniProtKB">
        <authorList>
            <consortium name="EnsemblMetazoa"/>
        </authorList>
    </citation>
    <scope>IDENTIFICATION</scope>
</reference>
<evidence type="ECO:0000313" key="10">
    <source>
        <dbReference type="EnsemblMetazoa" id="XP_020897064.1"/>
    </source>
</evidence>
<comment type="similarity">
    <text evidence="7">Belongs to the major facilitator superfamily. Sugar transporter (TC 2.A.1.1) family.</text>
</comment>
<dbReference type="OrthoDB" id="6612291at2759"/>
<name>A0A913X0N9_EXADI</name>
<dbReference type="AlphaFoldDB" id="A0A913X0N9"/>
<dbReference type="PROSITE" id="PS50850">
    <property type="entry name" value="MFS"/>
    <property type="match status" value="1"/>
</dbReference>
<dbReference type="KEGG" id="epa:110235931"/>
<dbReference type="PANTHER" id="PTHR48021">
    <property type="match status" value="1"/>
</dbReference>
<feature type="transmembrane region" description="Helical" evidence="8">
    <location>
        <begin position="171"/>
        <end position="190"/>
    </location>
</feature>
<feature type="transmembrane region" description="Helical" evidence="8">
    <location>
        <begin position="251"/>
        <end position="277"/>
    </location>
</feature>
<sequence length="476" mass="52044">MANQNIQSSRVSRMIIATIIACLGPLLFGYALGYSSSALIDLETESTPAVRLTKTEGSWFSALVNIGALLGGPLGGWLIEAFGRKGGIMVCCVPFELGWLLICYAKNIWMLYTGRLISGLGVGMISLMVPVYIAEISSPNLRGALCSVSQLALTIGLLMSFAFGVVVKWRWLALIAAVPPALLISLMLFMPETPVWLLSHHKRMEAVKALKWLKGPSINSEDECHAIESNFDNRAQMTLKEFCQPPILRPLFLTVIVMIFQQFCGVNAVLFNCAAIFKEAGFEDAKAVSIIVAGVEFVGTACAIFIMDKAGRKLLLWTGGLGMAISLIALAVYFEIYIPKDGSVTEGIIHTIHHSVPASKISWLAILSLVIFFLSFSVAWGPIPWILMSELFPLKARGIAGGISGFSNWTAGFIVTKTFVDFQSVLTPPGTFLCYGCISFAAFLFVLFFLPETKGKSLEEIELIFDKSEKTEYERI</sequence>
<dbReference type="InterPro" id="IPR005829">
    <property type="entry name" value="Sugar_transporter_CS"/>
</dbReference>
<keyword evidence="7" id="KW-0813">Transport</keyword>
<dbReference type="EnsemblMetazoa" id="XM_021041405.2">
    <property type="protein sequence ID" value="XP_020897064.1"/>
    <property type="gene ID" value="LOC110235931"/>
</dbReference>
<evidence type="ECO:0000256" key="1">
    <source>
        <dbReference type="ARBA" id="ARBA00004651"/>
    </source>
</evidence>
<dbReference type="GO" id="GO:0051119">
    <property type="term" value="F:sugar transmembrane transporter activity"/>
    <property type="evidence" value="ECO:0007669"/>
    <property type="project" value="InterPro"/>
</dbReference>
<dbReference type="RefSeq" id="XP_020897064.1">
    <property type="nucleotide sequence ID" value="XM_021041405.2"/>
</dbReference>
<evidence type="ECO:0000256" key="8">
    <source>
        <dbReference type="SAM" id="Phobius"/>
    </source>
</evidence>
<dbReference type="Proteomes" id="UP000887567">
    <property type="component" value="Unplaced"/>
</dbReference>
<feature type="transmembrane region" description="Helical" evidence="8">
    <location>
        <begin position="314"/>
        <end position="334"/>
    </location>
</feature>
<keyword evidence="4 8" id="KW-1133">Transmembrane helix</keyword>
<dbReference type="InterPro" id="IPR050549">
    <property type="entry name" value="MFS_Trehalose_Transporter"/>
</dbReference>
<evidence type="ECO:0000256" key="4">
    <source>
        <dbReference type="ARBA" id="ARBA00022989"/>
    </source>
</evidence>
<dbReference type="InterPro" id="IPR020846">
    <property type="entry name" value="MFS_dom"/>
</dbReference>
<dbReference type="InterPro" id="IPR044775">
    <property type="entry name" value="MFS_ERD6/Tret1-like"/>
</dbReference>
<dbReference type="PRINTS" id="PR00171">
    <property type="entry name" value="SUGRTRNSPORT"/>
</dbReference>
<dbReference type="FunFam" id="1.20.1250.20:FF:000055">
    <property type="entry name" value="Facilitated trehalose transporter Tret1-2 homolog"/>
    <property type="match status" value="1"/>
</dbReference>
<dbReference type="OMA" id="EACFRLP"/>
<keyword evidence="11" id="KW-1185">Reference proteome</keyword>
<keyword evidence="6" id="KW-0325">Glycoprotein</keyword>
<feature type="transmembrane region" description="Helical" evidence="8">
    <location>
        <begin position="115"/>
        <end position="133"/>
    </location>
</feature>
<dbReference type="GeneID" id="110235931"/>
<dbReference type="Pfam" id="PF00083">
    <property type="entry name" value="Sugar_tr"/>
    <property type="match status" value="1"/>
</dbReference>
<evidence type="ECO:0000256" key="7">
    <source>
        <dbReference type="RuleBase" id="RU003346"/>
    </source>
</evidence>
<dbReference type="NCBIfam" id="TIGR00879">
    <property type="entry name" value="SP"/>
    <property type="match status" value="1"/>
</dbReference>
<feature type="transmembrane region" description="Helical" evidence="8">
    <location>
        <begin position="145"/>
        <end position="165"/>
    </location>
</feature>
<keyword evidence="3 8" id="KW-0812">Transmembrane</keyword>
<dbReference type="SUPFAM" id="SSF103473">
    <property type="entry name" value="MFS general substrate transporter"/>
    <property type="match status" value="1"/>
</dbReference>
<feature type="transmembrane region" description="Helical" evidence="8">
    <location>
        <begin position="57"/>
        <end position="79"/>
    </location>
</feature>
<dbReference type="Gene3D" id="1.20.1250.20">
    <property type="entry name" value="MFS general substrate transporter like domains"/>
    <property type="match status" value="1"/>
</dbReference>
<dbReference type="InterPro" id="IPR036259">
    <property type="entry name" value="MFS_trans_sf"/>
</dbReference>
<dbReference type="PROSITE" id="PS00217">
    <property type="entry name" value="SUGAR_TRANSPORT_2"/>
    <property type="match status" value="1"/>
</dbReference>
<feature type="transmembrane region" description="Helical" evidence="8">
    <location>
        <begin position="361"/>
        <end position="387"/>
    </location>
</feature>
<protein>
    <recommendedName>
        <fullName evidence="9">Major facilitator superfamily (MFS) profile domain-containing protein</fullName>
    </recommendedName>
</protein>
<organism evidence="10 11">
    <name type="scientific">Exaiptasia diaphana</name>
    <name type="common">Tropical sea anemone</name>
    <name type="synonym">Aiptasia pulchella</name>
    <dbReference type="NCBI Taxonomy" id="2652724"/>
    <lineage>
        <taxon>Eukaryota</taxon>
        <taxon>Metazoa</taxon>
        <taxon>Cnidaria</taxon>
        <taxon>Anthozoa</taxon>
        <taxon>Hexacorallia</taxon>
        <taxon>Actiniaria</taxon>
        <taxon>Aiptasiidae</taxon>
        <taxon>Exaiptasia</taxon>
    </lineage>
</organism>
<dbReference type="CDD" id="cd17358">
    <property type="entry name" value="MFS_GLUT6_8_Class3_like"/>
    <property type="match status" value="1"/>
</dbReference>
<feature type="domain" description="Major facilitator superfamily (MFS) profile" evidence="9">
    <location>
        <begin position="17"/>
        <end position="454"/>
    </location>
</feature>
<evidence type="ECO:0000256" key="2">
    <source>
        <dbReference type="ARBA" id="ARBA00022475"/>
    </source>
</evidence>
<evidence type="ECO:0000256" key="3">
    <source>
        <dbReference type="ARBA" id="ARBA00022692"/>
    </source>
</evidence>
<proteinExistence type="inferred from homology"/>
<evidence type="ECO:0000313" key="11">
    <source>
        <dbReference type="Proteomes" id="UP000887567"/>
    </source>
</evidence>